<name>A0A8S2DDK2_9BILA</name>
<reference evidence="1" key="1">
    <citation type="submission" date="2021-02" db="EMBL/GenBank/DDBJ databases">
        <authorList>
            <person name="Nowell W R."/>
        </authorList>
    </citation>
    <scope>NUCLEOTIDE SEQUENCE</scope>
</reference>
<dbReference type="EMBL" id="CAJOBA010004511">
    <property type="protein sequence ID" value="CAF3715121.1"/>
    <property type="molecule type" value="Genomic_DNA"/>
</dbReference>
<dbReference type="AlphaFoldDB" id="A0A8S2DDK2"/>
<proteinExistence type="predicted"/>
<evidence type="ECO:0000313" key="1">
    <source>
        <dbReference type="EMBL" id="CAF0939812.1"/>
    </source>
</evidence>
<evidence type="ECO:0000313" key="2">
    <source>
        <dbReference type="EMBL" id="CAF3715121.1"/>
    </source>
</evidence>
<dbReference type="Proteomes" id="UP000677228">
    <property type="component" value="Unassembled WGS sequence"/>
</dbReference>
<evidence type="ECO:0000313" key="3">
    <source>
        <dbReference type="Proteomes" id="UP000677228"/>
    </source>
</evidence>
<sequence length="202" mass="23203">MDAESTKHDQNVFMKGEYDLRGGKQTDSFYDTFPEIESDARAFVVQACSQRSAEFKAADLAQFIDTKYYELIGIEKQIGDDLIRSERSCRLDPSLLNLSTARTIREINNDDNDDSEFLDAADEPQGNLYSRSLSDTAFQIHSKSPTIKRRTIEDNDTVPFIKNIRTWGSSWGHLAENDEQNRAWSKTKTVVQIIRNFLRAKY</sequence>
<dbReference type="EMBL" id="CAJNOK010004506">
    <property type="protein sequence ID" value="CAF0939812.1"/>
    <property type="molecule type" value="Genomic_DNA"/>
</dbReference>
<organism evidence="1 3">
    <name type="scientific">Didymodactylos carnosus</name>
    <dbReference type="NCBI Taxonomy" id="1234261"/>
    <lineage>
        <taxon>Eukaryota</taxon>
        <taxon>Metazoa</taxon>
        <taxon>Spiralia</taxon>
        <taxon>Gnathifera</taxon>
        <taxon>Rotifera</taxon>
        <taxon>Eurotatoria</taxon>
        <taxon>Bdelloidea</taxon>
        <taxon>Philodinida</taxon>
        <taxon>Philodinidae</taxon>
        <taxon>Didymodactylos</taxon>
    </lineage>
</organism>
<accession>A0A8S2DDK2</accession>
<gene>
    <name evidence="1" type="ORF">OVA965_LOCUS11578</name>
    <name evidence="2" type="ORF">TMI583_LOCUS11582</name>
</gene>
<comment type="caution">
    <text evidence="1">The sequence shown here is derived from an EMBL/GenBank/DDBJ whole genome shotgun (WGS) entry which is preliminary data.</text>
</comment>
<dbReference type="Proteomes" id="UP000682733">
    <property type="component" value="Unassembled WGS sequence"/>
</dbReference>
<protein>
    <submittedName>
        <fullName evidence="1">Uncharacterized protein</fullName>
    </submittedName>
</protein>